<dbReference type="EMBL" id="JBEPSM010000002">
    <property type="protein sequence ID" value="MET4634688.1"/>
    <property type="molecule type" value="Genomic_DNA"/>
</dbReference>
<accession>A0ABV2R0L1</accession>
<reference evidence="1 2" key="1">
    <citation type="submission" date="2024-06" db="EMBL/GenBank/DDBJ databases">
        <title>Sorghum-associated microbial communities from plants grown in Nebraska, USA.</title>
        <authorList>
            <person name="Schachtman D."/>
        </authorList>
    </citation>
    <scope>NUCLEOTIDE SEQUENCE [LARGE SCALE GENOMIC DNA]</scope>
    <source>
        <strain evidence="1 2">3207</strain>
    </source>
</reference>
<dbReference type="Proteomes" id="UP001549321">
    <property type="component" value="Unassembled WGS sequence"/>
</dbReference>
<proteinExistence type="predicted"/>
<gene>
    <name evidence="1" type="ORF">ABIE08_002634</name>
</gene>
<comment type="caution">
    <text evidence="1">The sequence shown here is derived from an EMBL/GenBank/DDBJ whole genome shotgun (WGS) entry which is preliminary data.</text>
</comment>
<protein>
    <submittedName>
        <fullName evidence="1">Membrane protein YqaA with SNARE-associated domain</fullName>
    </submittedName>
</protein>
<keyword evidence="2" id="KW-1185">Reference proteome</keyword>
<name>A0ABV2R0L1_9HYPH</name>
<evidence type="ECO:0000313" key="2">
    <source>
        <dbReference type="Proteomes" id="UP001549321"/>
    </source>
</evidence>
<organism evidence="1 2">
    <name type="scientific">Kaistia defluvii</name>
    <dbReference type="NCBI Taxonomy" id="410841"/>
    <lineage>
        <taxon>Bacteria</taxon>
        <taxon>Pseudomonadati</taxon>
        <taxon>Pseudomonadota</taxon>
        <taxon>Alphaproteobacteria</taxon>
        <taxon>Hyphomicrobiales</taxon>
        <taxon>Kaistiaceae</taxon>
        <taxon>Kaistia</taxon>
    </lineage>
</organism>
<sequence length="57" mass="6322">MWTLFLWLAAIAIIANLLGGIWTVLRAGLAQPAKKPNMWAAYEERQRSAARPTIGNV</sequence>
<evidence type="ECO:0000313" key="1">
    <source>
        <dbReference type="EMBL" id="MET4634688.1"/>
    </source>
</evidence>